<reference evidence="1 2" key="1">
    <citation type="submission" date="2018-06" db="EMBL/GenBank/DDBJ databases">
        <title>Comparative genomics reveals the genomic features of Rhizophagus irregularis, R. cerebriforme, R. diaphanum and Gigaspora rosea, and their symbiotic lifestyle signature.</title>
        <authorList>
            <person name="Morin E."/>
            <person name="San Clemente H."/>
            <person name="Chen E.C.H."/>
            <person name="De La Providencia I."/>
            <person name="Hainaut M."/>
            <person name="Kuo A."/>
            <person name="Kohler A."/>
            <person name="Murat C."/>
            <person name="Tang N."/>
            <person name="Roy S."/>
            <person name="Loubradou J."/>
            <person name="Henrissat B."/>
            <person name="Grigoriev I.V."/>
            <person name="Corradi N."/>
            <person name="Roux C."/>
            <person name="Martin F.M."/>
        </authorList>
    </citation>
    <scope>NUCLEOTIDE SEQUENCE [LARGE SCALE GENOMIC DNA]</scope>
    <source>
        <strain evidence="1 2">DAOM 227022</strain>
    </source>
</reference>
<name>A0A397TUK4_9GLOM</name>
<comment type="caution">
    <text evidence="1">The sequence shown here is derived from an EMBL/GenBank/DDBJ whole genome shotgun (WGS) entry which is preliminary data.</text>
</comment>
<proteinExistence type="predicted"/>
<evidence type="ECO:0000313" key="2">
    <source>
        <dbReference type="Proteomes" id="UP000265703"/>
    </source>
</evidence>
<keyword evidence="2" id="KW-1185">Reference proteome</keyword>
<gene>
    <name evidence="1" type="ORF">C1645_812459</name>
</gene>
<protein>
    <submittedName>
        <fullName evidence="1">Uncharacterized protein</fullName>
    </submittedName>
</protein>
<accession>A0A397TUK4</accession>
<dbReference type="EMBL" id="QKYT01000013">
    <property type="protein sequence ID" value="RIA98594.1"/>
    <property type="molecule type" value="Genomic_DNA"/>
</dbReference>
<feature type="non-terminal residue" evidence="1">
    <location>
        <position position="1"/>
    </location>
</feature>
<sequence length="89" mass="10118">FASGLGIPKHSALGIWDWKFCFCELGLEIFGSGNSESEKKRKFAPRLGKLKYSALKMETEIFSLFLKILVFGNQKRKFCNLAGLDIRIE</sequence>
<dbReference type="AlphaFoldDB" id="A0A397TUK4"/>
<evidence type="ECO:0000313" key="1">
    <source>
        <dbReference type="EMBL" id="RIA98594.1"/>
    </source>
</evidence>
<organism evidence="1 2">
    <name type="scientific">Glomus cerebriforme</name>
    <dbReference type="NCBI Taxonomy" id="658196"/>
    <lineage>
        <taxon>Eukaryota</taxon>
        <taxon>Fungi</taxon>
        <taxon>Fungi incertae sedis</taxon>
        <taxon>Mucoromycota</taxon>
        <taxon>Glomeromycotina</taxon>
        <taxon>Glomeromycetes</taxon>
        <taxon>Glomerales</taxon>
        <taxon>Glomeraceae</taxon>
        <taxon>Glomus</taxon>
    </lineage>
</organism>
<dbReference type="Proteomes" id="UP000265703">
    <property type="component" value="Unassembled WGS sequence"/>
</dbReference>